<gene>
    <name evidence="1" type="ORF">OPT61_g2427</name>
</gene>
<accession>A0ACC2ILK8</accession>
<evidence type="ECO:0000313" key="2">
    <source>
        <dbReference type="Proteomes" id="UP001153331"/>
    </source>
</evidence>
<name>A0ACC2ILK8_9PLEO</name>
<reference evidence="1" key="1">
    <citation type="submission" date="2022-11" db="EMBL/GenBank/DDBJ databases">
        <title>Genome Sequence of Boeremia exigua.</title>
        <authorList>
            <person name="Buettner E."/>
        </authorList>
    </citation>
    <scope>NUCLEOTIDE SEQUENCE</scope>
    <source>
        <strain evidence="1">CU02</strain>
    </source>
</reference>
<sequence>MGLSRTESPKTSGQPWEDLIRKHDLGLPRYEAFYKDLHQNPELSLQEHKTAAKIVAFLQDLCSDLEIKTGIGGNGLIAILRNGAGKTVLLRADMDALPLLEKTSLEYASQEKAVDSEGKTVPVMHACGHDFHVTCLLGAADVIISHRQTWSGTVVFLFQPAEEGYDGAKSMVNDGLYSRHECPIPDLVLGQHVGAIRAGVVSLKKGPLLAASDVWKVTIHGIGGHGSSPQNCIDPIVVAAHIVVRLQTIVSREVPPSELAVVSVCSLHAGSAQNIISDTAEFLLNIRSTSLEWRTRILTSAERIIRAECSAGKCNCPRDPTIELTHSVPLVLNDAAVTQPIADSFVSYFGHNFLNDLPVITGSEDFSNLARAINAPYCFWFFGGHEPLEFDEHHKQGTLTELPVNHSSYSLLAIKSQASSYVDCGFSRRKPLKSTIDFQGNNHIMEAKATLMLGEARSYTVQINYKVVYPTGTLLLSLNTEQRSELHSRGYKSKSVGKKKAEQQHYSRDCLTEALQDNTART</sequence>
<dbReference type="Proteomes" id="UP001153331">
    <property type="component" value="Unassembled WGS sequence"/>
</dbReference>
<keyword evidence="2" id="KW-1185">Reference proteome</keyword>
<evidence type="ECO:0000313" key="1">
    <source>
        <dbReference type="EMBL" id="KAJ8116071.1"/>
    </source>
</evidence>
<protein>
    <submittedName>
        <fullName evidence="1">Uncharacterized protein</fullName>
    </submittedName>
</protein>
<comment type="caution">
    <text evidence="1">The sequence shown here is derived from an EMBL/GenBank/DDBJ whole genome shotgun (WGS) entry which is preliminary data.</text>
</comment>
<organism evidence="1 2">
    <name type="scientific">Boeremia exigua</name>
    <dbReference type="NCBI Taxonomy" id="749465"/>
    <lineage>
        <taxon>Eukaryota</taxon>
        <taxon>Fungi</taxon>
        <taxon>Dikarya</taxon>
        <taxon>Ascomycota</taxon>
        <taxon>Pezizomycotina</taxon>
        <taxon>Dothideomycetes</taxon>
        <taxon>Pleosporomycetidae</taxon>
        <taxon>Pleosporales</taxon>
        <taxon>Pleosporineae</taxon>
        <taxon>Didymellaceae</taxon>
        <taxon>Boeremia</taxon>
    </lineage>
</organism>
<proteinExistence type="predicted"/>
<dbReference type="EMBL" id="JAPHNI010000109">
    <property type="protein sequence ID" value="KAJ8116071.1"/>
    <property type="molecule type" value="Genomic_DNA"/>
</dbReference>